<protein>
    <submittedName>
        <fullName evidence="2">Uncharacterized protein</fullName>
    </submittedName>
</protein>
<keyword evidence="3" id="KW-1185">Reference proteome</keyword>
<evidence type="ECO:0000313" key="2">
    <source>
        <dbReference type="EMBL" id="KAH3781428.1"/>
    </source>
</evidence>
<gene>
    <name evidence="2" type="ORF">DPMN_159255</name>
</gene>
<accession>A0A9D4IRM1</accession>
<sequence length="50" mass="5417">MEVSSLSSGCTCQAWSRRGFEPSSPCRPIETEAEEESEGALSQRPNNATL</sequence>
<dbReference type="Proteomes" id="UP000828390">
    <property type="component" value="Unassembled WGS sequence"/>
</dbReference>
<comment type="caution">
    <text evidence="2">The sequence shown here is derived from an EMBL/GenBank/DDBJ whole genome shotgun (WGS) entry which is preliminary data.</text>
</comment>
<reference evidence="2" key="1">
    <citation type="journal article" date="2019" name="bioRxiv">
        <title>The Genome of the Zebra Mussel, Dreissena polymorpha: A Resource for Invasive Species Research.</title>
        <authorList>
            <person name="McCartney M.A."/>
            <person name="Auch B."/>
            <person name="Kono T."/>
            <person name="Mallez S."/>
            <person name="Zhang Y."/>
            <person name="Obille A."/>
            <person name="Becker A."/>
            <person name="Abrahante J.E."/>
            <person name="Garbe J."/>
            <person name="Badalamenti J.P."/>
            <person name="Herman A."/>
            <person name="Mangelson H."/>
            <person name="Liachko I."/>
            <person name="Sullivan S."/>
            <person name="Sone E.D."/>
            <person name="Koren S."/>
            <person name="Silverstein K.A.T."/>
            <person name="Beckman K.B."/>
            <person name="Gohl D.M."/>
        </authorList>
    </citation>
    <scope>NUCLEOTIDE SEQUENCE</scope>
    <source>
        <strain evidence="2">Duluth1</strain>
        <tissue evidence="2">Whole animal</tissue>
    </source>
</reference>
<evidence type="ECO:0000313" key="3">
    <source>
        <dbReference type="Proteomes" id="UP000828390"/>
    </source>
</evidence>
<feature type="region of interest" description="Disordered" evidence="1">
    <location>
        <begin position="16"/>
        <end position="50"/>
    </location>
</feature>
<organism evidence="2 3">
    <name type="scientific">Dreissena polymorpha</name>
    <name type="common">Zebra mussel</name>
    <name type="synonym">Mytilus polymorpha</name>
    <dbReference type="NCBI Taxonomy" id="45954"/>
    <lineage>
        <taxon>Eukaryota</taxon>
        <taxon>Metazoa</taxon>
        <taxon>Spiralia</taxon>
        <taxon>Lophotrochozoa</taxon>
        <taxon>Mollusca</taxon>
        <taxon>Bivalvia</taxon>
        <taxon>Autobranchia</taxon>
        <taxon>Heteroconchia</taxon>
        <taxon>Euheterodonta</taxon>
        <taxon>Imparidentia</taxon>
        <taxon>Neoheterodontei</taxon>
        <taxon>Myida</taxon>
        <taxon>Dreissenoidea</taxon>
        <taxon>Dreissenidae</taxon>
        <taxon>Dreissena</taxon>
    </lineage>
</organism>
<name>A0A9D4IRM1_DREPO</name>
<reference evidence="2" key="2">
    <citation type="submission" date="2020-11" db="EMBL/GenBank/DDBJ databases">
        <authorList>
            <person name="McCartney M.A."/>
            <person name="Auch B."/>
            <person name="Kono T."/>
            <person name="Mallez S."/>
            <person name="Becker A."/>
            <person name="Gohl D.M."/>
            <person name="Silverstein K.A.T."/>
            <person name="Koren S."/>
            <person name="Bechman K.B."/>
            <person name="Herman A."/>
            <person name="Abrahante J.E."/>
            <person name="Garbe J."/>
        </authorList>
    </citation>
    <scope>NUCLEOTIDE SEQUENCE</scope>
    <source>
        <strain evidence="2">Duluth1</strain>
        <tissue evidence="2">Whole animal</tissue>
    </source>
</reference>
<dbReference type="AlphaFoldDB" id="A0A9D4IRM1"/>
<evidence type="ECO:0000256" key="1">
    <source>
        <dbReference type="SAM" id="MobiDB-lite"/>
    </source>
</evidence>
<dbReference type="EMBL" id="JAIWYP010000008">
    <property type="protein sequence ID" value="KAH3781428.1"/>
    <property type="molecule type" value="Genomic_DNA"/>
</dbReference>
<proteinExistence type="predicted"/>